<feature type="region of interest" description="Disordered" evidence="8">
    <location>
        <begin position="1668"/>
        <end position="1704"/>
    </location>
</feature>
<evidence type="ECO:0000259" key="10">
    <source>
        <dbReference type="PROSITE" id="PS51650"/>
    </source>
</evidence>
<evidence type="ECO:0000259" key="9">
    <source>
        <dbReference type="PROSITE" id="PS50002"/>
    </source>
</evidence>
<dbReference type="InterPro" id="IPR001452">
    <property type="entry name" value="SH3_domain"/>
</dbReference>
<keyword evidence="3" id="KW-0963">Cytoplasm</keyword>
<dbReference type="Pfam" id="PF14429">
    <property type="entry name" value="DOCK-C2"/>
    <property type="match status" value="1"/>
</dbReference>
<gene>
    <name evidence="12" type="ORF">UY3_12371</name>
</gene>
<dbReference type="InterPro" id="IPR046773">
    <property type="entry name" value="DOCKER_Lobe_C"/>
</dbReference>
<dbReference type="InterPro" id="IPR036028">
    <property type="entry name" value="SH3-like_dom_sf"/>
</dbReference>
<dbReference type="EMBL" id="KB549573">
    <property type="protein sequence ID" value="EMP30497.1"/>
    <property type="molecule type" value="Genomic_DNA"/>
</dbReference>
<dbReference type="GO" id="GO:0031267">
    <property type="term" value="F:small GTPase binding"/>
    <property type="evidence" value="ECO:0007669"/>
    <property type="project" value="TreeGrafter"/>
</dbReference>
<evidence type="ECO:0000256" key="4">
    <source>
        <dbReference type="ARBA" id="ARBA00022553"/>
    </source>
</evidence>
<accession>M7BQT5</accession>
<dbReference type="GO" id="GO:0005886">
    <property type="term" value="C:plasma membrane"/>
    <property type="evidence" value="ECO:0007669"/>
    <property type="project" value="TreeGrafter"/>
</dbReference>
<feature type="region of interest" description="Disordered" evidence="8">
    <location>
        <begin position="1300"/>
        <end position="1330"/>
    </location>
</feature>
<feature type="domain" description="C2 DOCK-type" evidence="10">
    <location>
        <begin position="470"/>
        <end position="584"/>
    </location>
</feature>
<dbReference type="Gene3D" id="1.20.58.740">
    <property type="match status" value="1"/>
</dbReference>
<dbReference type="Gene3D" id="1.25.40.410">
    <property type="match status" value="1"/>
</dbReference>
<dbReference type="PROSITE" id="PS51650">
    <property type="entry name" value="C2_DOCK"/>
    <property type="match status" value="1"/>
</dbReference>
<dbReference type="InterPro" id="IPR027007">
    <property type="entry name" value="C2_DOCK-type_domain"/>
</dbReference>
<dbReference type="SUPFAM" id="SSF48371">
    <property type="entry name" value="ARM repeat"/>
    <property type="match status" value="1"/>
</dbReference>
<dbReference type="InterPro" id="IPR035892">
    <property type="entry name" value="C2_domain_sf"/>
</dbReference>
<dbReference type="InterPro" id="IPR043162">
    <property type="entry name" value="DOCK_C_lobe_C"/>
</dbReference>
<dbReference type="InterPro" id="IPR043161">
    <property type="entry name" value="DOCK_C_lobe_A"/>
</dbReference>
<dbReference type="InterPro" id="IPR027357">
    <property type="entry name" value="DOCKER_dom"/>
</dbReference>
<dbReference type="GO" id="GO:0016477">
    <property type="term" value="P:cell migration"/>
    <property type="evidence" value="ECO:0007669"/>
    <property type="project" value="TreeGrafter"/>
</dbReference>
<evidence type="ECO:0000256" key="1">
    <source>
        <dbReference type="ARBA" id="ARBA00004496"/>
    </source>
</evidence>
<dbReference type="GO" id="GO:0007520">
    <property type="term" value="P:myoblast fusion"/>
    <property type="evidence" value="ECO:0007669"/>
    <property type="project" value="TreeGrafter"/>
</dbReference>
<dbReference type="InterPro" id="IPR056372">
    <property type="entry name" value="TPR_DOCK"/>
</dbReference>
<evidence type="ECO:0000256" key="5">
    <source>
        <dbReference type="ARBA" id="ARBA00022658"/>
    </source>
</evidence>
<reference evidence="13" key="1">
    <citation type="journal article" date="2013" name="Nat. Genet.">
        <title>The draft genomes of soft-shell turtle and green sea turtle yield insights into the development and evolution of the turtle-specific body plan.</title>
        <authorList>
            <person name="Wang Z."/>
            <person name="Pascual-Anaya J."/>
            <person name="Zadissa A."/>
            <person name="Li W."/>
            <person name="Niimura Y."/>
            <person name="Huang Z."/>
            <person name="Li C."/>
            <person name="White S."/>
            <person name="Xiong Z."/>
            <person name="Fang D."/>
            <person name="Wang B."/>
            <person name="Ming Y."/>
            <person name="Chen Y."/>
            <person name="Zheng Y."/>
            <person name="Kuraku S."/>
            <person name="Pignatelli M."/>
            <person name="Herrero J."/>
            <person name="Beal K."/>
            <person name="Nozawa M."/>
            <person name="Li Q."/>
            <person name="Wang J."/>
            <person name="Zhang H."/>
            <person name="Yu L."/>
            <person name="Shigenobu S."/>
            <person name="Wang J."/>
            <person name="Liu J."/>
            <person name="Flicek P."/>
            <person name="Searle S."/>
            <person name="Wang J."/>
            <person name="Kuratani S."/>
            <person name="Yin Y."/>
            <person name="Aken B."/>
            <person name="Zhang G."/>
            <person name="Irie N."/>
        </authorList>
    </citation>
    <scope>NUCLEOTIDE SEQUENCE [LARGE SCALE GENOMIC DNA]</scope>
</reference>
<keyword evidence="2 6" id="KW-0728">SH3 domain</keyword>
<dbReference type="Proteomes" id="UP000031443">
    <property type="component" value="Unassembled WGS sequence"/>
</dbReference>
<dbReference type="GO" id="GO:0005737">
    <property type="term" value="C:cytoplasm"/>
    <property type="evidence" value="ECO:0007669"/>
    <property type="project" value="UniProtKB-SubCell"/>
</dbReference>
<dbReference type="GO" id="GO:0007264">
    <property type="term" value="P:small GTPase-mediated signal transduction"/>
    <property type="evidence" value="ECO:0007669"/>
    <property type="project" value="InterPro"/>
</dbReference>
<keyword evidence="4" id="KW-0597">Phosphoprotein</keyword>
<protein>
    <submittedName>
        <fullName evidence="12">Dedicator of cytokinesis protein 5</fullName>
    </submittedName>
</protein>
<evidence type="ECO:0000256" key="7">
    <source>
        <dbReference type="PROSITE-ProRule" id="PRU00983"/>
    </source>
</evidence>
<feature type="domain" description="DOCKER" evidence="11">
    <location>
        <begin position="1098"/>
        <end position="1577"/>
    </location>
</feature>
<dbReference type="InterPro" id="IPR026791">
    <property type="entry name" value="DOCK"/>
</dbReference>
<evidence type="ECO:0000313" key="12">
    <source>
        <dbReference type="EMBL" id="EMP30497.1"/>
    </source>
</evidence>
<dbReference type="Pfam" id="PF20421">
    <property type="entry name" value="DHR-2_Lobe_C"/>
    <property type="match status" value="1"/>
</dbReference>
<name>M7BQT5_CHEMY</name>
<dbReference type="Gene3D" id="1.20.1270.350">
    <property type="entry name" value="Dedicator of cytokinesis N-terminal subdomain"/>
    <property type="match status" value="1"/>
</dbReference>
<evidence type="ECO:0000259" key="11">
    <source>
        <dbReference type="PROSITE" id="PS51651"/>
    </source>
</evidence>
<feature type="region of interest" description="Disordered" evidence="8">
    <location>
        <begin position="1716"/>
        <end position="1810"/>
    </location>
</feature>
<dbReference type="SUPFAM" id="SSF50044">
    <property type="entry name" value="SH3-domain"/>
    <property type="match status" value="1"/>
</dbReference>
<dbReference type="Pfam" id="PF23554">
    <property type="entry name" value="TPR_DOCK"/>
    <property type="match status" value="2"/>
</dbReference>
<dbReference type="SMART" id="SM00326">
    <property type="entry name" value="SH3"/>
    <property type="match status" value="1"/>
</dbReference>
<dbReference type="FunFam" id="1.20.1270.350:FF:000001">
    <property type="entry name" value="dedicator of cytokinesis protein 4"/>
    <property type="match status" value="1"/>
</dbReference>
<feature type="compositionally biased region" description="Polar residues" evidence="8">
    <location>
        <begin position="1767"/>
        <end position="1777"/>
    </location>
</feature>
<sequence>MRTIYNYEAVQDVELSLQVGDTVHILEMYEGWYRGYTLRNKSKKGIFPKTYIHLKEATVEDRGQHETVIPSELPLVQELTSTLREWAVIWHKLYVDNRMTQFRHLQQMTYCLIEWRSQILSGTLPKDELAELKKKVTAKIDYGNRILGLDLVVRDDNGNILDPDETSTITLFKSHEMASKRIDERIQEEKSLQQNVDLRGQPVFNSTHTYGLYVNFKNFVCNIGEDAELLMSLYDPDQSKLISENYLVRWGSNGMPKEIEKLNNLQAIFTDLSSSDLIRPKISLVCQIVRVGHMELKDGKKHTGGLRRPFGVAVMDITDIIHGKVDDEEKQHFIPFQQIAMETYIRQRQLIMSPLMTSHVIGENEPLTSVFNKVIAAKEVNHKGQGLWVSLKLLPGDLAQVQKDFSHLVDRSTAVARKMGFPEIILPGDVRNDIYVTLKEGEFDKGKKKTPKNVEVTMSVHDEDGNLLEVSIAIEEVSRCHLRFTFRHRSSQESRDKSERAFGVAFVKLMNADGTTLQDGKHNLVIYKGDNKKMEDAKFYLTLPGTKVEEEKDGPPGKNLHHLANFTPTKDSTKDSFQIATLICSTKLTQNVDLLGLLNWRSNSQHIAHNLKKLMDVEGGEIVKFLQDTLDALFNIMMEMSDNETYDFLVFNALVFIISLIGDIKFQHFNPVLETYIYKHFSTTLAYVKLTRVLNYYIRNADDSSKTELLFAALKALKYLFRFIVQSRVLYLRFYGKDEDGDEFNNAIRKLFFSFNVLMDRPLEEAVKIKGAALKYLPSIINDVKLVFDPVELSILFSKFIQSIPDNQLVRQKLNCMTKVVDSDLFKQSECRDALLPLLIDQLSGQLDDNSNKPDHEACSQLLSNVLEVLDRKDVGPTAVHIQLIMERLLRRINRTVIGMSRQSLHIGSFVACMTAILRQMDDFHYNHYISTFKTRQDIIDFLMETFIMFKDLIGKNVYANDWMVMNMMQSSFSPSPPPQLWNNYFHLAVAFLTHESLQLENFSQAKRNKIIKKYGDMRKEIGFKIRDMWYNLGPHKIKFIPSMVGPILEVTLTPESELRKAAIPIFFDMMQCEFNFSGNRNFHMLENELITKLDQEVEGGRGDEQYKALLEKLLLEHCRKHKYLSSSGEVFALLVSSLLENLLDYRTIMHDESKENRMSCTVNVLWSDKPCAPHLLQRDSYYVYSQQELKEKLYQEIISFFDKGKMWEKAIQLSKELADMYENKVFDYEGLSNLLKKRATFYENIMKAMRPQPEYFAVGYYGMGFPSFLRNKIFIYRGKEYERREDFNLKLLTQFPNAEKMTSTTPPGEEIKSSHKHAGDTGIVQKSDAKENEKDVPFLPFILPSEILAFSILNGNPADVQCFIVKPVMNLPPNYKDKPVPEQILNYYRANEVQQFTYSRPFRKGEKDPENEFATMWIERTTYTTAYTFPGILKWFEAKQITTEEISPLKNAIETMELTNEKISNSVQQHAWDRALPLHPLSMLLNGIVDPAVMGGYTNYEKAFFTEKYLQEHPEDQDKIELLKQLIALQMPLLAEGIRIHGQKLTEQLKPLHDRLTTCFKELKKKVEKLYGVITLPSSLTERKQSRSGSVVLPYIMSSTLRRLSVTSVTSSVVSTSSTSSDSASSRPGSDGSILEPLLERRLSTASKAEELPVKEDADNRINKFKRKDRSISKSQVIVEKEPEAELTSKTSTSEKAQRPKSLQLGDGRLTLHQASSLQQSTPLSPPPITPKTPRTHSFPSLQADGLATANFQSTPPPPPPKSKPYENSNSRNSSEVAPPLPSRREVKPPPPPPKARKSSVVSSEQGLQ</sequence>
<dbReference type="Pfam" id="PF16172">
    <property type="entry name" value="DOCK_N"/>
    <property type="match status" value="1"/>
</dbReference>
<dbReference type="Pfam" id="PF20422">
    <property type="entry name" value="DHR-2_Lobe_B"/>
    <property type="match status" value="1"/>
</dbReference>
<dbReference type="InterPro" id="IPR046769">
    <property type="entry name" value="DOCKER_Lobe_A"/>
</dbReference>
<keyword evidence="5" id="KW-0344">Guanine-nucleotide releasing factor</keyword>
<dbReference type="STRING" id="8469.M7BQT5"/>
<dbReference type="InterPro" id="IPR016024">
    <property type="entry name" value="ARM-type_fold"/>
</dbReference>
<feature type="compositionally biased region" description="Basic and acidic residues" evidence="8">
    <location>
        <begin position="1310"/>
        <end position="1320"/>
    </location>
</feature>
<dbReference type="PROSITE" id="PS50002">
    <property type="entry name" value="SH3"/>
    <property type="match status" value="1"/>
</dbReference>
<dbReference type="FunFam" id="1.20.58.740:FF:000004">
    <property type="entry name" value="Dedicator of cytokinesis protein 1"/>
    <property type="match status" value="1"/>
</dbReference>
<evidence type="ECO:0000313" key="13">
    <source>
        <dbReference type="Proteomes" id="UP000031443"/>
    </source>
</evidence>
<dbReference type="PANTHER" id="PTHR45653">
    <property type="entry name" value="DEDICATOR OF CYTOKINESIS"/>
    <property type="match status" value="1"/>
</dbReference>
<evidence type="ECO:0000256" key="6">
    <source>
        <dbReference type="PROSITE-ProRule" id="PRU00192"/>
    </source>
</evidence>
<dbReference type="Pfam" id="PF00018">
    <property type="entry name" value="SH3_1"/>
    <property type="match status" value="1"/>
</dbReference>
<keyword evidence="13" id="KW-1185">Reference proteome</keyword>
<evidence type="ECO:0000256" key="3">
    <source>
        <dbReference type="ARBA" id="ARBA00022490"/>
    </source>
</evidence>
<dbReference type="InterPro" id="IPR046770">
    <property type="entry name" value="DOCKER_Lobe_B"/>
</dbReference>
<dbReference type="eggNOG" id="KOG1998">
    <property type="taxonomic scope" value="Eukaryota"/>
</dbReference>
<evidence type="ECO:0000256" key="2">
    <source>
        <dbReference type="ARBA" id="ARBA00022443"/>
    </source>
</evidence>
<dbReference type="PANTHER" id="PTHR45653:SF3">
    <property type="entry name" value="DEDICATOR OF CYTOKINESIS PROTEIN 5"/>
    <property type="match status" value="1"/>
</dbReference>
<dbReference type="InterPro" id="IPR032376">
    <property type="entry name" value="DOCK_N"/>
</dbReference>
<dbReference type="GO" id="GO:0005085">
    <property type="term" value="F:guanyl-nucleotide exchange factor activity"/>
    <property type="evidence" value="ECO:0007669"/>
    <property type="project" value="UniProtKB-KW"/>
</dbReference>
<dbReference type="Pfam" id="PF06920">
    <property type="entry name" value="DHR-2_Lobe_A"/>
    <property type="match status" value="1"/>
</dbReference>
<feature type="compositionally biased region" description="Low complexity" evidence="8">
    <location>
        <begin position="1613"/>
        <end position="1634"/>
    </location>
</feature>
<proteinExistence type="inferred from homology"/>
<dbReference type="Gene3D" id="2.30.30.40">
    <property type="entry name" value="SH3 Domains"/>
    <property type="match status" value="1"/>
</dbReference>
<feature type="region of interest" description="Disordered" evidence="8">
    <location>
        <begin position="1613"/>
        <end position="1636"/>
    </location>
</feature>
<feature type="domain" description="SH3" evidence="9">
    <location>
        <begin position="1"/>
        <end position="57"/>
    </location>
</feature>
<organism evidence="12 13">
    <name type="scientific">Chelonia mydas</name>
    <name type="common">Green sea-turtle</name>
    <name type="synonym">Chelonia agassizi</name>
    <dbReference type="NCBI Taxonomy" id="8469"/>
    <lineage>
        <taxon>Eukaryota</taxon>
        <taxon>Metazoa</taxon>
        <taxon>Chordata</taxon>
        <taxon>Craniata</taxon>
        <taxon>Vertebrata</taxon>
        <taxon>Euteleostomi</taxon>
        <taxon>Archelosauria</taxon>
        <taxon>Testudinata</taxon>
        <taxon>Testudines</taxon>
        <taxon>Cryptodira</taxon>
        <taxon>Durocryptodira</taxon>
        <taxon>Americhelydia</taxon>
        <taxon>Chelonioidea</taxon>
        <taxon>Cheloniidae</taxon>
        <taxon>Chelonia</taxon>
    </lineage>
</organism>
<feature type="compositionally biased region" description="Low complexity" evidence="8">
    <location>
        <begin position="1800"/>
        <end position="1810"/>
    </location>
</feature>
<dbReference type="InterPro" id="IPR042455">
    <property type="entry name" value="DOCK_N_sub1"/>
</dbReference>
<dbReference type="Gene3D" id="2.60.40.150">
    <property type="entry name" value="C2 domain"/>
    <property type="match status" value="2"/>
</dbReference>
<comment type="similarity">
    <text evidence="7">Belongs to the DOCK family.</text>
</comment>
<comment type="subcellular location">
    <subcellularLocation>
        <location evidence="1">Cytoplasm</location>
    </subcellularLocation>
</comment>
<dbReference type="PROSITE" id="PS51651">
    <property type="entry name" value="DOCKER"/>
    <property type="match status" value="1"/>
</dbReference>
<evidence type="ECO:0000256" key="8">
    <source>
        <dbReference type="SAM" id="MobiDB-lite"/>
    </source>
</evidence>